<dbReference type="Gene3D" id="1.10.510.10">
    <property type="entry name" value="Transferase(Phosphotransferase) domain 1"/>
    <property type="match status" value="1"/>
</dbReference>
<dbReference type="Proteomes" id="UP000515154">
    <property type="component" value="Unplaced"/>
</dbReference>
<sequence length="168" mass="18905">MSDLDSIIMAEENIGFLLWTDLEMIFNQRSCPARIINSLSMRHLKNPKKFIKTCFSTSKPPPGLLGFVEQVAALEYDEKPNYEALRGLLASNVKIGKKQKVEPLYSTSKRIRIDSDSGTDKKADSQSMTTAEYFDLHPSADIQRGTKIVYPTGNRTSVQIQVNMDSIK</sequence>
<dbReference type="AlphaFoldDB" id="A0A6P7U690"/>
<keyword evidence="1" id="KW-1185">Reference proteome</keyword>
<name>A0A6P7U690_9MOLL</name>
<evidence type="ECO:0000313" key="1">
    <source>
        <dbReference type="Proteomes" id="UP000515154"/>
    </source>
</evidence>
<reference evidence="2" key="1">
    <citation type="submission" date="2025-08" db="UniProtKB">
        <authorList>
            <consortium name="RefSeq"/>
        </authorList>
    </citation>
    <scope>IDENTIFICATION</scope>
</reference>
<proteinExistence type="predicted"/>
<gene>
    <name evidence="2" type="primary">LOC115230477</name>
</gene>
<protein>
    <submittedName>
        <fullName evidence="2">Uncharacterized protein LOC115230477</fullName>
    </submittedName>
</protein>
<dbReference type="KEGG" id="osn:115230477"/>
<evidence type="ECO:0000313" key="2">
    <source>
        <dbReference type="RefSeq" id="XP_029656506.1"/>
    </source>
</evidence>
<organism evidence="1 2">
    <name type="scientific">Octopus sinensis</name>
    <name type="common">East Asian common octopus</name>
    <dbReference type="NCBI Taxonomy" id="2607531"/>
    <lineage>
        <taxon>Eukaryota</taxon>
        <taxon>Metazoa</taxon>
        <taxon>Spiralia</taxon>
        <taxon>Lophotrochozoa</taxon>
        <taxon>Mollusca</taxon>
        <taxon>Cephalopoda</taxon>
        <taxon>Coleoidea</taxon>
        <taxon>Octopodiformes</taxon>
        <taxon>Octopoda</taxon>
        <taxon>Incirrata</taxon>
        <taxon>Octopodidae</taxon>
        <taxon>Octopus</taxon>
    </lineage>
</organism>
<dbReference type="RefSeq" id="XP_029656506.1">
    <property type="nucleotide sequence ID" value="XM_029800646.1"/>
</dbReference>
<accession>A0A6P7U690</accession>